<dbReference type="InterPro" id="IPR014777">
    <property type="entry name" value="4pyrrole_Mease_sub1"/>
</dbReference>
<sequence length="257" mass="28320">MPVGFSKIGTNLGRFKTMTGKLVIIGVGPGDPELLTVKAARHIASAPIIAYFCAANCAGRAYRTAKHYIGPDAHLLQFVYPFTTGVAVTDTRYTREIREFYDHCAREMAACLDEGRDVTLLCEGDPFLYGSAMYLHDRLAGRYESEIVPGVTGMSGCWSAARLPMVHGDDILTVLPCTLSEARLHQLMQAGDAFVFMKLGRNMPKLRRVLTALGLAASAIYVEHGSRPQQRIVPFPQAPERAPYFSMVLLPGRKRVR</sequence>
<dbReference type="SUPFAM" id="SSF53790">
    <property type="entry name" value="Tetrapyrrole methylase"/>
    <property type="match status" value="1"/>
</dbReference>
<feature type="domain" description="Tetrapyrrole methylase" evidence="8">
    <location>
        <begin position="21"/>
        <end position="234"/>
    </location>
</feature>
<comment type="pathway">
    <text evidence="1">Cofactor biosynthesis; adenosylcobalamin biosynthesis.</text>
</comment>
<accession>A0ABU7TZ79</accession>
<dbReference type="PIRSF" id="PIRSF036427">
    <property type="entry name" value="Precrrn-2_mtase"/>
    <property type="match status" value="1"/>
</dbReference>
<dbReference type="InterPro" id="IPR035996">
    <property type="entry name" value="4pyrrol_Methylase_sf"/>
</dbReference>
<gene>
    <name evidence="9" type="ORF">DOFOFD_02055</name>
</gene>
<dbReference type="InterPro" id="IPR012382">
    <property type="entry name" value="CobI/CbiL"/>
</dbReference>
<evidence type="ECO:0000259" key="8">
    <source>
        <dbReference type="Pfam" id="PF00590"/>
    </source>
</evidence>
<keyword evidence="4" id="KW-0489">Methyltransferase</keyword>
<evidence type="ECO:0000256" key="6">
    <source>
        <dbReference type="ARBA" id="ARBA00022691"/>
    </source>
</evidence>
<dbReference type="CDD" id="cd11645">
    <property type="entry name" value="Precorrin_2_C20_MT"/>
    <property type="match status" value="1"/>
</dbReference>
<comment type="caution">
    <text evidence="9">The sequence shown here is derived from an EMBL/GenBank/DDBJ whole genome shotgun (WGS) entry which is preliminary data.</text>
</comment>
<evidence type="ECO:0000256" key="4">
    <source>
        <dbReference type="ARBA" id="ARBA00022603"/>
    </source>
</evidence>
<dbReference type="PANTHER" id="PTHR43467">
    <property type="entry name" value="COBALT-PRECORRIN-2 C(20)-METHYLTRANSFERASE"/>
    <property type="match status" value="1"/>
</dbReference>
<dbReference type="NCBIfam" id="NF004647">
    <property type="entry name" value="PRK05990.1"/>
    <property type="match status" value="1"/>
</dbReference>
<dbReference type="InterPro" id="IPR006364">
    <property type="entry name" value="CobI/CbiL/CobIJ_dom"/>
</dbReference>
<dbReference type="Proteomes" id="UP001312908">
    <property type="component" value="Unassembled WGS sequence"/>
</dbReference>
<dbReference type="Gene3D" id="3.30.950.10">
    <property type="entry name" value="Methyltransferase, Cobalt-precorrin-4 Transmethylase, Domain 2"/>
    <property type="match status" value="1"/>
</dbReference>
<keyword evidence="3" id="KW-0169">Cobalamin biosynthesis</keyword>
<dbReference type="InterPro" id="IPR014776">
    <property type="entry name" value="4pyrrole_Mease_sub2"/>
</dbReference>
<dbReference type="NCBIfam" id="TIGR01467">
    <property type="entry name" value="cobI_cbiL"/>
    <property type="match status" value="1"/>
</dbReference>
<name>A0ABU7TZ79_9PROT</name>
<organism evidence="9 10">
    <name type="scientific">Sorlinia euscelidii</name>
    <dbReference type="NCBI Taxonomy" id="3081148"/>
    <lineage>
        <taxon>Bacteria</taxon>
        <taxon>Pseudomonadati</taxon>
        <taxon>Pseudomonadota</taxon>
        <taxon>Alphaproteobacteria</taxon>
        <taxon>Acetobacterales</taxon>
        <taxon>Acetobacteraceae</taxon>
        <taxon>Sorlinia</taxon>
    </lineage>
</organism>
<evidence type="ECO:0000256" key="7">
    <source>
        <dbReference type="PIRNR" id="PIRNR036427"/>
    </source>
</evidence>
<evidence type="ECO:0000313" key="9">
    <source>
        <dbReference type="EMBL" id="MEE8657797.1"/>
    </source>
</evidence>
<comment type="similarity">
    <text evidence="2 7">Belongs to the precorrin methyltransferase family.</text>
</comment>
<dbReference type="Gene3D" id="3.40.1010.10">
    <property type="entry name" value="Cobalt-precorrin-4 Transmethylase, Domain 1"/>
    <property type="match status" value="1"/>
</dbReference>
<dbReference type="InterPro" id="IPR000878">
    <property type="entry name" value="4pyrrol_Mease"/>
</dbReference>
<dbReference type="Pfam" id="PF00590">
    <property type="entry name" value="TP_methylase"/>
    <property type="match status" value="1"/>
</dbReference>
<keyword evidence="5" id="KW-0808">Transferase</keyword>
<evidence type="ECO:0000256" key="3">
    <source>
        <dbReference type="ARBA" id="ARBA00022573"/>
    </source>
</evidence>
<evidence type="ECO:0000256" key="2">
    <source>
        <dbReference type="ARBA" id="ARBA00005879"/>
    </source>
</evidence>
<evidence type="ECO:0000313" key="10">
    <source>
        <dbReference type="Proteomes" id="UP001312908"/>
    </source>
</evidence>
<evidence type="ECO:0000256" key="5">
    <source>
        <dbReference type="ARBA" id="ARBA00022679"/>
    </source>
</evidence>
<keyword evidence="10" id="KW-1185">Reference proteome</keyword>
<reference evidence="9 10" key="1">
    <citation type="submission" date="2023-10" db="EMBL/GenBank/DDBJ databases">
        <title>Sorlinia euscelidii gen. nov., sp. nov., an acetic acid bacteria isolated from the gut of Euscelidius variegatus emitter.</title>
        <authorList>
            <person name="Michoud G."/>
            <person name="Marasco R."/>
            <person name="Seferji K."/>
            <person name="Gonella E."/>
            <person name="Garuglieri E."/>
            <person name="Alma A."/>
            <person name="Mapelli F."/>
            <person name="Borin S."/>
            <person name="Daffonchio D."/>
            <person name="Crotti E."/>
        </authorList>
    </citation>
    <scope>NUCLEOTIDE SEQUENCE [LARGE SCALE GENOMIC DNA]</scope>
    <source>
        <strain evidence="9 10">EV16P</strain>
    </source>
</reference>
<protein>
    <submittedName>
        <fullName evidence="9">Precorrin-2 C(20)-methyltransferase</fullName>
    </submittedName>
</protein>
<dbReference type="EMBL" id="JAWJZY010000001">
    <property type="protein sequence ID" value="MEE8657797.1"/>
    <property type="molecule type" value="Genomic_DNA"/>
</dbReference>
<proteinExistence type="inferred from homology"/>
<keyword evidence="6" id="KW-0949">S-adenosyl-L-methionine</keyword>
<evidence type="ECO:0000256" key="1">
    <source>
        <dbReference type="ARBA" id="ARBA00004953"/>
    </source>
</evidence>
<dbReference type="PANTHER" id="PTHR43467:SF2">
    <property type="entry name" value="COBALT-PRECORRIN-2 C(20)-METHYLTRANSFERASE"/>
    <property type="match status" value="1"/>
</dbReference>